<evidence type="ECO:0000313" key="2">
    <source>
        <dbReference type="Proteomes" id="UP001454036"/>
    </source>
</evidence>
<sequence length="107" mass="12442">MLHHGMKRYFEEVTRASQLVREADFRRTFHLPTLDGVLHKPEIHVLHSRDRLTEAVQRFACYDAYYRALLSAGAPASDIKATRQLLASDRVVERIFLHSSQRLRLIA</sequence>
<organism evidence="1 2">
    <name type="scientific">Lithospermum erythrorhizon</name>
    <name type="common">Purple gromwell</name>
    <name type="synonym">Lithospermum officinale var. erythrorhizon</name>
    <dbReference type="NCBI Taxonomy" id="34254"/>
    <lineage>
        <taxon>Eukaryota</taxon>
        <taxon>Viridiplantae</taxon>
        <taxon>Streptophyta</taxon>
        <taxon>Embryophyta</taxon>
        <taxon>Tracheophyta</taxon>
        <taxon>Spermatophyta</taxon>
        <taxon>Magnoliopsida</taxon>
        <taxon>eudicotyledons</taxon>
        <taxon>Gunneridae</taxon>
        <taxon>Pentapetalae</taxon>
        <taxon>asterids</taxon>
        <taxon>lamiids</taxon>
        <taxon>Boraginales</taxon>
        <taxon>Boraginaceae</taxon>
        <taxon>Boraginoideae</taxon>
        <taxon>Lithospermeae</taxon>
        <taxon>Lithospermum</taxon>
    </lineage>
</organism>
<protein>
    <submittedName>
        <fullName evidence="1">Uncharacterized protein</fullName>
    </submittedName>
</protein>
<proteinExistence type="predicted"/>
<name>A0AAV3RQM7_LITER</name>
<reference evidence="1 2" key="1">
    <citation type="submission" date="2024-01" db="EMBL/GenBank/DDBJ databases">
        <title>The complete chloroplast genome sequence of Lithospermum erythrorhizon: insights into the phylogenetic relationship among Boraginaceae species and the maternal lineages of purple gromwells.</title>
        <authorList>
            <person name="Okada T."/>
            <person name="Watanabe K."/>
        </authorList>
    </citation>
    <scope>NUCLEOTIDE SEQUENCE [LARGE SCALE GENOMIC DNA]</scope>
</reference>
<comment type="caution">
    <text evidence="1">The sequence shown here is derived from an EMBL/GenBank/DDBJ whole genome shotgun (WGS) entry which is preliminary data.</text>
</comment>
<keyword evidence="2" id="KW-1185">Reference proteome</keyword>
<evidence type="ECO:0000313" key="1">
    <source>
        <dbReference type="EMBL" id="GAA0183988.1"/>
    </source>
</evidence>
<accession>A0AAV3RQM7</accession>
<gene>
    <name evidence="1" type="ORF">LIER_31305</name>
</gene>
<dbReference type="Proteomes" id="UP001454036">
    <property type="component" value="Unassembled WGS sequence"/>
</dbReference>
<dbReference type="AlphaFoldDB" id="A0AAV3RQM7"/>
<dbReference type="EMBL" id="BAABME010011580">
    <property type="protein sequence ID" value="GAA0183988.1"/>
    <property type="molecule type" value="Genomic_DNA"/>
</dbReference>